<dbReference type="Proteomes" id="UP001160148">
    <property type="component" value="Unassembled WGS sequence"/>
</dbReference>
<sequence>MFTIGNIIFTIEPSNIISTAGKTVRLDCEANFDGVVMLPQYRWNIANGQYLDFIGDTKRSILKNGSLNNIFNNDENVLKVYRRLKKKPTDLSLLSEQIAYFPCLVNSKPLPINIIWFKYNSLLVTDNRMAIFPSGALEINDVHENDVGAYRCNITVLNKHRLSDAGMMTIVHNEDTIKR</sequence>
<accession>A0AAV0Y9A6</accession>
<evidence type="ECO:0000313" key="2">
    <source>
        <dbReference type="EMBL" id="CAI6376488.1"/>
    </source>
</evidence>
<keyword evidence="3" id="KW-1185">Reference proteome</keyword>
<organism evidence="2 3">
    <name type="scientific">Macrosiphum euphorbiae</name>
    <name type="common">potato aphid</name>
    <dbReference type="NCBI Taxonomy" id="13131"/>
    <lineage>
        <taxon>Eukaryota</taxon>
        <taxon>Metazoa</taxon>
        <taxon>Ecdysozoa</taxon>
        <taxon>Arthropoda</taxon>
        <taxon>Hexapoda</taxon>
        <taxon>Insecta</taxon>
        <taxon>Pterygota</taxon>
        <taxon>Neoptera</taxon>
        <taxon>Paraneoptera</taxon>
        <taxon>Hemiptera</taxon>
        <taxon>Sternorrhyncha</taxon>
        <taxon>Aphidomorpha</taxon>
        <taxon>Aphidoidea</taxon>
        <taxon>Aphididae</taxon>
        <taxon>Macrosiphini</taxon>
        <taxon>Macrosiphum</taxon>
    </lineage>
</organism>
<dbReference type="SUPFAM" id="SSF48726">
    <property type="entry name" value="Immunoglobulin"/>
    <property type="match status" value="1"/>
</dbReference>
<dbReference type="EMBL" id="CARXXK010001494">
    <property type="protein sequence ID" value="CAI6376488.1"/>
    <property type="molecule type" value="Genomic_DNA"/>
</dbReference>
<dbReference type="InterPro" id="IPR007110">
    <property type="entry name" value="Ig-like_dom"/>
</dbReference>
<dbReference type="PROSITE" id="PS50835">
    <property type="entry name" value="IG_LIKE"/>
    <property type="match status" value="1"/>
</dbReference>
<protein>
    <recommendedName>
        <fullName evidence="1">Ig-like domain-containing protein</fullName>
    </recommendedName>
</protein>
<evidence type="ECO:0000313" key="3">
    <source>
        <dbReference type="Proteomes" id="UP001160148"/>
    </source>
</evidence>
<proteinExistence type="predicted"/>
<evidence type="ECO:0000259" key="1">
    <source>
        <dbReference type="PROSITE" id="PS50835"/>
    </source>
</evidence>
<dbReference type="Pfam" id="PF13927">
    <property type="entry name" value="Ig_3"/>
    <property type="match status" value="1"/>
</dbReference>
<name>A0AAV0Y9A6_9HEMI</name>
<dbReference type="AlphaFoldDB" id="A0AAV0Y9A6"/>
<dbReference type="InterPro" id="IPR036179">
    <property type="entry name" value="Ig-like_dom_sf"/>
</dbReference>
<feature type="domain" description="Ig-like" evidence="1">
    <location>
        <begin position="95"/>
        <end position="163"/>
    </location>
</feature>
<gene>
    <name evidence="2" type="ORF">MEUPH1_LOCUS29854</name>
</gene>
<reference evidence="2 3" key="1">
    <citation type="submission" date="2023-01" db="EMBL/GenBank/DDBJ databases">
        <authorList>
            <person name="Whitehead M."/>
        </authorList>
    </citation>
    <scope>NUCLEOTIDE SEQUENCE [LARGE SCALE GENOMIC DNA]</scope>
</reference>
<dbReference type="Gene3D" id="2.60.40.10">
    <property type="entry name" value="Immunoglobulins"/>
    <property type="match status" value="2"/>
</dbReference>
<comment type="caution">
    <text evidence="2">The sequence shown here is derived from an EMBL/GenBank/DDBJ whole genome shotgun (WGS) entry which is preliminary data.</text>
</comment>
<dbReference type="InterPro" id="IPR013783">
    <property type="entry name" value="Ig-like_fold"/>
</dbReference>